<accession>A0A0V0HS13</accession>
<dbReference type="EMBL" id="GEDG01016265">
    <property type="protein sequence ID" value="JAP22712.1"/>
    <property type="molecule type" value="Transcribed_RNA"/>
</dbReference>
<organism evidence="1">
    <name type="scientific">Solanum chacoense</name>
    <name type="common">Chaco potato</name>
    <dbReference type="NCBI Taxonomy" id="4108"/>
    <lineage>
        <taxon>Eukaryota</taxon>
        <taxon>Viridiplantae</taxon>
        <taxon>Streptophyta</taxon>
        <taxon>Embryophyta</taxon>
        <taxon>Tracheophyta</taxon>
        <taxon>Spermatophyta</taxon>
        <taxon>Magnoliopsida</taxon>
        <taxon>eudicotyledons</taxon>
        <taxon>Gunneridae</taxon>
        <taxon>Pentapetalae</taxon>
        <taxon>asterids</taxon>
        <taxon>lamiids</taxon>
        <taxon>Solanales</taxon>
        <taxon>Solanaceae</taxon>
        <taxon>Solanoideae</taxon>
        <taxon>Solaneae</taxon>
        <taxon>Solanum</taxon>
    </lineage>
</organism>
<name>A0A0V0HS13_SOLCH</name>
<protein>
    <submittedName>
        <fullName evidence="1">Putative ovule protein</fullName>
    </submittedName>
</protein>
<evidence type="ECO:0000313" key="1">
    <source>
        <dbReference type="EMBL" id="JAP23101.1"/>
    </source>
</evidence>
<dbReference type="EMBL" id="GEDG01015839">
    <property type="protein sequence ID" value="JAP23101.1"/>
    <property type="molecule type" value="Transcribed_RNA"/>
</dbReference>
<proteinExistence type="predicted"/>
<sequence>MGTLSFMFPNSLLDGTCKIVALGDSKTRYNKQGSSCFDPLRIGNCTDQQQLCGLSWGWTRLREEEGVLFPI</sequence>
<reference evidence="1" key="1">
    <citation type="submission" date="2015-12" db="EMBL/GenBank/DDBJ databases">
        <title>Gene expression during late stages of embryo sac development: a critical building block for successful pollen-pistil interactions.</title>
        <authorList>
            <person name="Liu Y."/>
            <person name="Joly V."/>
            <person name="Sabar M."/>
            <person name="Matton D.P."/>
        </authorList>
    </citation>
    <scope>NUCLEOTIDE SEQUENCE</scope>
</reference>
<dbReference type="AlphaFoldDB" id="A0A0V0HS13"/>